<dbReference type="GO" id="GO:0003677">
    <property type="term" value="F:DNA binding"/>
    <property type="evidence" value="ECO:0007669"/>
    <property type="project" value="UniProtKB-KW"/>
</dbReference>
<dbReference type="AlphaFoldDB" id="A0AAJ6B355"/>
<dbReference type="EMBL" id="CP119321">
    <property type="protein sequence ID" value="WEK13700.1"/>
    <property type="molecule type" value="Genomic_DNA"/>
</dbReference>
<dbReference type="InterPro" id="IPR009351">
    <property type="entry name" value="AlkZ-like"/>
</dbReference>
<protein>
    <submittedName>
        <fullName evidence="1">Winged helix DNA-binding domain-containing protein</fullName>
    </submittedName>
</protein>
<dbReference type="Pfam" id="PF06224">
    <property type="entry name" value="AlkZ-like"/>
    <property type="match status" value="1"/>
</dbReference>
<proteinExistence type="predicted"/>
<dbReference type="PANTHER" id="PTHR38479">
    <property type="entry name" value="LMO0824 PROTEIN"/>
    <property type="match status" value="1"/>
</dbReference>
<accession>A0AAJ6B355</accession>
<dbReference type="Proteomes" id="UP001213972">
    <property type="component" value="Chromosome"/>
</dbReference>
<organism evidence="1 2">
    <name type="scientific">Candidatus Microbacterium phytovorans</name>
    <dbReference type="NCBI Taxonomy" id="3121374"/>
    <lineage>
        <taxon>Bacteria</taxon>
        <taxon>Bacillati</taxon>
        <taxon>Actinomycetota</taxon>
        <taxon>Actinomycetes</taxon>
        <taxon>Micrococcales</taxon>
        <taxon>Microbacteriaceae</taxon>
        <taxon>Microbacterium</taxon>
    </lineage>
</organism>
<evidence type="ECO:0000313" key="2">
    <source>
        <dbReference type="Proteomes" id="UP001213972"/>
    </source>
</evidence>
<dbReference type="PANTHER" id="PTHR38479:SF2">
    <property type="entry name" value="WINGED HELIX DNA-BINDING DOMAIN-CONTAINING PROTEIN"/>
    <property type="match status" value="1"/>
</dbReference>
<name>A0AAJ6B355_9MICO</name>
<keyword evidence="1" id="KW-0238">DNA-binding</keyword>
<evidence type="ECO:0000313" key="1">
    <source>
        <dbReference type="EMBL" id="WEK13700.1"/>
    </source>
</evidence>
<reference evidence="1" key="1">
    <citation type="submission" date="2023-03" db="EMBL/GenBank/DDBJ databases">
        <title>Andean soil-derived lignocellulolytic bacterial consortium as a source of novel taxa and putative plastic-active enzymes.</title>
        <authorList>
            <person name="Diaz-Garcia L."/>
            <person name="Chuvochina M."/>
            <person name="Feuerriegel G."/>
            <person name="Bunk B."/>
            <person name="Sproer C."/>
            <person name="Streit W.R."/>
            <person name="Rodriguez L.M."/>
            <person name="Overmann J."/>
            <person name="Jimenez D.J."/>
        </authorList>
    </citation>
    <scope>NUCLEOTIDE SEQUENCE</scope>
    <source>
        <strain evidence="1">MAG 4610</strain>
    </source>
</reference>
<gene>
    <name evidence="1" type="ORF">P0Y48_00380</name>
</gene>
<sequence>MDTGGMNTERLRADRLRADRLRTERLRTDRLRAERLRSHRLSAPAASVADAAAHMTATQAQEFWGGRWALAARTASHPTLSEVDAAFDRPGSLVRSWTQRGTLHIVPARDLAWMLEVTGERQTKQYAGIHRSLGIDADMLARAEAAVRPVLAGGNRITRPEFGQVLDAAGIDPSGMRGNHIFSALALRLVVVLGPVVPREGGPTRDQYVVAPEEWIPDAAAPDDPLAELFVRYLRGHAPAGLDDFGWWAGLPKGLAQRARDGAGGRVAEVDEGIFALTETAPRRREVDRVRALPPFDEYYLSYADRTTACAPEFVQRIGPSMNGIVKPVLVADGEIVGVWSHSVAVGKHHLPPVPEPFGEADDAGVAAALARFARFITG</sequence>